<evidence type="ECO:0000313" key="2">
    <source>
        <dbReference type="EMBL" id="RMA97013.1"/>
    </source>
</evidence>
<proteinExistence type="predicted"/>
<evidence type="ECO:0000313" key="3">
    <source>
        <dbReference type="Proteomes" id="UP000280842"/>
    </source>
</evidence>
<dbReference type="RefSeq" id="WP_121922807.1">
    <property type="nucleotide sequence ID" value="NZ_REFO01000011.1"/>
</dbReference>
<comment type="caution">
    <text evidence="2">The sequence shown here is derived from an EMBL/GenBank/DDBJ whole genome shotgun (WGS) entry which is preliminary data.</text>
</comment>
<dbReference type="InterPro" id="IPR012902">
    <property type="entry name" value="N_methyl_site"/>
</dbReference>
<dbReference type="Proteomes" id="UP000280842">
    <property type="component" value="Unassembled WGS sequence"/>
</dbReference>
<keyword evidence="3" id="KW-1185">Reference proteome</keyword>
<feature type="transmembrane region" description="Helical" evidence="1">
    <location>
        <begin position="12"/>
        <end position="38"/>
    </location>
</feature>
<name>A0A3M0BHW6_9AQUI</name>
<dbReference type="NCBIfam" id="TIGR02532">
    <property type="entry name" value="IV_pilin_GFxxxE"/>
    <property type="match status" value="1"/>
</dbReference>
<dbReference type="Pfam" id="PF07963">
    <property type="entry name" value="N_methyl"/>
    <property type="match status" value="1"/>
</dbReference>
<keyword evidence="1" id="KW-1133">Transmembrane helix</keyword>
<dbReference type="OrthoDB" id="9964762at2"/>
<accession>A0A3M0BHW6</accession>
<dbReference type="EMBL" id="REFO01000011">
    <property type="protein sequence ID" value="RMA97013.1"/>
    <property type="molecule type" value="Genomic_DNA"/>
</dbReference>
<sequence>MDQVVKHYKGFTIIEALVSLVILAILLVGLLAGLNIAVKYNLINHARDEARLIAQECSENIRNIPFNNIIATTVNCNNNPTNVNSPCMNINKTTADKVQRKIRNLTLDYNVGWKITDETSNLKKIIVNVCWKLFGKNYKYTIETLVSND</sequence>
<gene>
    <name evidence="2" type="ORF">CLV39_0665</name>
</gene>
<dbReference type="AlphaFoldDB" id="A0A3M0BHW6"/>
<keyword evidence="1" id="KW-0472">Membrane</keyword>
<keyword evidence="1" id="KW-0812">Transmembrane</keyword>
<reference evidence="2 3" key="1">
    <citation type="submission" date="2018-10" db="EMBL/GenBank/DDBJ databases">
        <title>Genomic Encyclopedia of Archaeal and Bacterial Type Strains, Phase II (KMG-II): from individual species to whole genera.</title>
        <authorList>
            <person name="Goeker M."/>
        </authorList>
    </citation>
    <scope>NUCLEOTIDE SEQUENCE [LARGE SCALE GENOMIC DNA]</scope>
    <source>
        <strain evidence="2 3">VM1</strain>
    </source>
</reference>
<evidence type="ECO:0000256" key="1">
    <source>
        <dbReference type="SAM" id="Phobius"/>
    </source>
</evidence>
<organism evidence="2 3">
    <name type="scientific">Hydrogenothermus marinus</name>
    <dbReference type="NCBI Taxonomy" id="133270"/>
    <lineage>
        <taxon>Bacteria</taxon>
        <taxon>Pseudomonadati</taxon>
        <taxon>Aquificota</taxon>
        <taxon>Aquificia</taxon>
        <taxon>Aquificales</taxon>
        <taxon>Hydrogenothermaceae</taxon>
        <taxon>Hydrogenothermus</taxon>
    </lineage>
</organism>
<protein>
    <submittedName>
        <fullName evidence="2">Prepilin-type N-terminal cleavage/methylation domain-containing protein</fullName>
    </submittedName>
</protein>